<evidence type="ECO:0000256" key="1">
    <source>
        <dbReference type="ARBA" id="ARBA00001946"/>
    </source>
</evidence>
<evidence type="ECO:0000313" key="16">
    <source>
        <dbReference type="Proteomes" id="UP000054549"/>
    </source>
</evidence>
<dbReference type="GO" id="GO:0005737">
    <property type="term" value="C:cytoplasm"/>
    <property type="evidence" value="ECO:0007669"/>
    <property type="project" value="UniProtKB-SubCell"/>
</dbReference>
<comment type="function">
    <text evidence="2">Hydrolase highly specific for thiamine triphosphate (ThTP).</text>
</comment>
<keyword evidence="10" id="KW-0378">Hydrolase</keyword>
<comment type="similarity">
    <text evidence="4">Belongs to the ThTPase family.</text>
</comment>
<dbReference type="InParanoid" id="A0A0C2WP51"/>
<dbReference type="GO" id="GO:0050333">
    <property type="term" value="F:thiamine triphosphate phosphatase activity"/>
    <property type="evidence" value="ECO:0007669"/>
    <property type="project" value="UniProtKB-EC"/>
</dbReference>
<dbReference type="InterPro" id="IPR012177">
    <property type="entry name" value="ThTPase_euk"/>
</dbReference>
<dbReference type="AlphaFoldDB" id="A0A0C2WP51"/>
<comment type="cofactor">
    <cofactor evidence="1">
        <name>Mg(2+)</name>
        <dbReference type="ChEBI" id="CHEBI:18420"/>
    </cofactor>
</comment>
<reference evidence="15 16" key="1">
    <citation type="submission" date="2014-04" db="EMBL/GenBank/DDBJ databases">
        <title>Evolutionary Origins and Diversification of the Mycorrhizal Mutualists.</title>
        <authorList>
            <consortium name="DOE Joint Genome Institute"/>
            <consortium name="Mycorrhizal Genomics Consortium"/>
            <person name="Kohler A."/>
            <person name="Kuo A."/>
            <person name="Nagy L.G."/>
            <person name="Floudas D."/>
            <person name="Copeland A."/>
            <person name="Barry K.W."/>
            <person name="Cichocki N."/>
            <person name="Veneault-Fourrey C."/>
            <person name="LaButti K."/>
            <person name="Lindquist E.A."/>
            <person name="Lipzen A."/>
            <person name="Lundell T."/>
            <person name="Morin E."/>
            <person name="Murat C."/>
            <person name="Riley R."/>
            <person name="Ohm R."/>
            <person name="Sun H."/>
            <person name="Tunlid A."/>
            <person name="Henrissat B."/>
            <person name="Grigoriev I.V."/>
            <person name="Hibbett D.S."/>
            <person name="Martin F."/>
        </authorList>
    </citation>
    <scope>NUCLEOTIDE SEQUENCE [LARGE SCALE GENOMIC DNA]</scope>
    <source>
        <strain evidence="15 16">Koide BX008</strain>
    </source>
</reference>
<keyword evidence="9" id="KW-0479">Metal-binding</keyword>
<dbReference type="STRING" id="946122.A0A0C2WP51"/>
<dbReference type="PANTHER" id="PTHR14586">
    <property type="entry name" value="THIAMINE-TRIPHOSPHATASE"/>
    <property type="match status" value="1"/>
</dbReference>
<evidence type="ECO:0000256" key="5">
    <source>
        <dbReference type="ARBA" id="ARBA00011245"/>
    </source>
</evidence>
<accession>A0A0C2WP51</accession>
<keyword evidence="11" id="KW-0460">Magnesium</keyword>
<dbReference type="Pfam" id="PF01928">
    <property type="entry name" value="CYTH"/>
    <property type="match status" value="1"/>
</dbReference>
<proteinExistence type="inferred from homology"/>
<dbReference type="CDD" id="cd07758">
    <property type="entry name" value="ThTPase"/>
    <property type="match status" value="1"/>
</dbReference>
<dbReference type="PANTHER" id="PTHR14586:SF1">
    <property type="entry name" value="THIAMINE-TRIPHOSPHATASE"/>
    <property type="match status" value="1"/>
</dbReference>
<evidence type="ECO:0000259" key="14">
    <source>
        <dbReference type="Pfam" id="PF01928"/>
    </source>
</evidence>
<comment type="catalytic activity">
    <reaction evidence="13">
        <text>thiamine triphosphate + H2O = thiamine diphosphate + phosphate + H(+)</text>
        <dbReference type="Rhea" id="RHEA:11744"/>
        <dbReference type="ChEBI" id="CHEBI:15377"/>
        <dbReference type="ChEBI" id="CHEBI:15378"/>
        <dbReference type="ChEBI" id="CHEBI:43474"/>
        <dbReference type="ChEBI" id="CHEBI:58937"/>
        <dbReference type="ChEBI" id="CHEBI:58938"/>
        <dbReference type="EC" id="3.6.1.28"/>
    </reaction>
</comment>
<dbReference type="SUPFAM" id="SSF55154">
    <property type="entry name" value="CYTH-like phosphatases"/>
    <property type="match status" value="1"/>
</dbReference>
<dbReference type="InterPro" id="IPR039582">
    <property type="entry name" value="THTPA"/>
</dbReference>
<evidence type="ECO:0000256" key="10">
    <source>
        <dbReference type="ARBA" id="ARBA00022801"/>
    </source>
</evidence>
<dbReference type="Proteomes" id="UP000054549">
    <property type="component" value="Unassembled WGS sequence"/>
</dbReference>
<evidence type="ECO:0000256" key="13">
    <source>
        <dbReference type="ARBA" id="ARBA00048194"/>
    </source>
</evidence>
<evidence type="ECO:0000313" key="15">
    <source>
        <dbReference type="EMBL" id="KIL58481.1"/>
    </source>
</evidence>
<comment type="subcellular location">
    <subcellularLocation>
        <location evidence="3">Cytoplasm</location>
    </subcellularLocation>
</comment>
<keyword evidence="12" id="KW-0007">Acetylation</keyword>
<evidence type="ECO:0000256" key="8">
    <source>
        <dbReference type="ARBA" id="ARBA00022490"/>
    </source>
</evidence>
<dbReference type="InterPro" id="IPR033469">
    <property type="entry name" value="CYTH-like_dom_sf"/>
</dbReference>
<gene>
    <name evidence="15" type="ORF">M378DRAFT_316007</name>
</gene>
<evidence type="ECO:0000256" key="4">
    <source>
        <dbReference type="ARBA" id="ARBA00008181"/>
    </source>
</evidence>
<protein>
    <recommendedName>
        <fullName evidence="7">Thiamine-triphosphatase</fullName>
        <ecNumber evidence="6">3.6.1.28</ecNumber>
    </recommendedName>
</protein>
<evidence type="ECO:0000256" key="7">
    <source>
        <dbReference type="ARBA" id="ARBA00020088"/>
    </source>
</evidence>
<comment type="subunit">
    <text evidence="5">Monomer.</text>
</comment>
<dbReference type="InterPro" id="IPR023577">
    <property type="entry name" value="CYTH_domain"/>
</dbReference>
<sequence>MKPSRILRALLEVERKFCSLAVEDLVANTGQPPFKIVHALPQRTIHDVYYDDPSKSLIKAGIYVRRRNGFWEAKVKRGGDFTNSMFEELSGPDLVRRCVQEMTGKETSEKDLFGLDTIATLSTVRQSWIADGEFNIVLDSMNFGHTVGEVELQEDFHCSATANASKEHQIREKMTEMDKRIEVFMNRYHWAFRPGVPKGKLVAYFELQEAGKIR</sequence>
<evidence type="ECO:0000256" key="12">
    <source>
        <dbReference type="ARBA" id="ARBA00022990"/>
    </source>
</evidence>
<dbReference type="Gene3D" id="2.40.320.10">
    <property type="entry name" value="Hypothetical Protein Pfu-838710-001"/>
    <property type="match status" value="1"/>
</dbReference>
<evidence type="ECO:0000256" key="6">
    <source>
        <dbReference type="ARBA" id="ARBA00012378"/>
    </source>
</evidence>
<dbReference type="GO" id="GO:0000287">
    <property type="term" value="F:magnesium ion binding"/>
    <property type="evidence" value="ECO:0007669"/>
    <property type="project" value="TreeGrafter"/>
</dbReference>
<dbReference type="HOGENOM" id="CLU_057907_0_0_1"/>
<feature type="domain" description="CYTH" evidence="14">
    <location>
        <begin position="12"/>
        <end position="156"/>
    </location>
</feature>
<dbReference type="GO" id="GO:0006772">
    <property type="term" value="P:thiamine metabolic process"/>
    <property type="evidence" value="ECO:0007669"/>
    <property type="project" value="InterPro"/>
</dbReference>
<dbReference type="EC" id="3.6.1.28" evidence="6"/>
<name>A0A0C2WP51_AMAMK</name>
<organism evidence="15 16">
    <name type="scientific">Amanita muscaria (strain Koide BX008)</name>
    <dbReference type="NCBI Taxonomy" id="946122"/>
    <lineage>
        <taxon>Eukaryota</taxon>
        <taxon>Fungi</taxon>
        <taxon>Dikarya</taxon>
        <taxon>Basidiomycota</taxon>
        <taxon>Agaricomycotina</taxon>
        <taxon>Agaricomycetes</taxon>
        <taxon>Agaricomycetidae</taxon>
        <taxon>Agaricales</taxon>
        <taxon>Pluteineae</taxon>
        <taxon>Amanitaceae</taxon>
        <taxon>Amanita</taxon>
    </lineage>
</organism>
<dbReference type="EMBL" id="KN818337">
    <property type="protein sequence ID" value="KIL58481.1"/>
    <property type="molecule type" value="Genomic_DNA"/>
</dbReference>
<dbReference type="GO" id="GO:0042357">
    <property type="term" value="P:thiamine diphosphate metabolic process"/>
    <property type="evidence" value="ECO:0007669"/>
    <property type="project" value="TreeGrafter"/>
</dbReference>
<dbReference type="OrthoDB" id="442176at2759"/>
<evidence type="ECO:0000256" key="11">
    <source>
        <dbReference type="ARBA" id="ARBA00022842"/>
    </source>
</evidence>
<keyword evidence="8" id="KW-0963">Cytoplasm</keyword>
<evidence type="ECO:0000256" key="9">
    <source>
        <dbReference type="ARBA" id="ARBA00022723"/>
    </source>
</evidence>
<evidence type="ECO:0000256" key="2">
    <source>
        <dbReference type="ARBA" id="ARBA00002106"/>
    </source>
</evidence>
<evidence type="ECO:0000256" key="3">
    <source>
        <dbReference type="ARBA" id="ARBA00004496"/>
    </source>
</evidence>
<keyword evidence="16" id="KW-1185">Reference proteome</keyword>